<dbReference type="PANTHER" id="PTHR43369:SF2">
    <property type="entry name" value="PHOSPHORIBOSYLGLYCINAMIDE FORMYLTRANSFERASE"/>
    <property type="match status" value="1"/>
</dbReference>
<sequence>MMKLALLASHNGSALDAIYSSISTAELQNLELSLIISNNSNAKVLQKAAAYGIPAKCINAKTDTDPDEALFKALQKESIDIVFLAGYMKKITAKITQNFKIINSHPALLPKFGGAGMYGRHVHEAVIANNETISGVTIHEVNEHYDEGAIILQKSLTLHADETAESLEKRIKALEKSAIIEGLRRCLN</sequence>
<proteinExistence type="inferred from homology"/>
<evidence type="ECO:0000256" key="4">
    <source>
        <dbReference type="ARBA" id="ARBA00022755"/>
    </source>
</evidence>
<dbReference type="PROSITE" id="PS00373">
    <property type="entry name" value="GART"/>
    <property type="match status" value="1"/>
</dbReference>
<keyword evidence="3" id="KW-0808">Transferase</keyword>
<evidence type="ECO:0000256" key="8">
    <source>
        <dbReference type="ARBA" id="ARBA00047664"/>
    </source>
</evidence>
<protein>
    <recommendedName>
        <fullName evidence="2">phosphoribosylglycinamide formyltransferase 1</fullName>
        <ecNumber evidence="2">2.1.2.2</ecNumber>
    </recommendedName>
    <alternativeName>
        <fullName evidence="7">5'-phosphoribosylglycinamide transformylase</fullName>
    </alternativeName>
    <alternativeName>
        <fullName evidence="6">GAR transformylase</fullName>
    </alternativeName>
</protein>
<organism evidence="10">
    <name type="scientific">Sulfurimonas autotrophica</name>
    <dbReference type="NCBI Taxonomy" id="202747"/>
    <lineage>
        <taxon>Bacteria</taxon>
        <taxon>Pseudomonadati</taxon>
        <taxon>Campylobacterota</taxon>
        <taxon>Epsilonproteobacteria</taxon>
        <taxon>Campylobacterales</taxon>
        <taxon>Sulfurimonadaceae</taxon>
        <taxon>Sulfurimonas</taxon>
    </lineage>
</organism>
<gene>
    <name evidence="10" type="ORF">ENJ67_00235</name>
</gene>
<evidence type="ECO:0000256" key="7">
    <source>
        <dbReference type="ARBA" id="ARBA00041682"/>
    </source>
</evidence>
<dbReference type="PANTHER" id="PTHR43369">
    <property type="entry name" value="PHOSPHORIBOSYLGLYCINAMIDE FORMYLTRANSFERASE"/>
    <property type="match status" value="1"/>
</dbReference>
<comment type="catalytic activity">
    <reaction evidence="8">
        <text>N(1)-(5-phospho-beta-D-ribosyl)glycinamide + (6R)-10-formyltetrahydrofolate = N(2)-formyl-N(1)-(5-phospho-beta-D-ribosyl)glycinamide + (6S)-5,6,7,8-tetrahydrofolate + H(+)</text>
        <dbReference type="Rhea" id="RHEA:15053"/>
        <dbReference type="ChEBI" id="CHEBI:15378"/>
        <dbReference type="ChEBI" id="CHEBI:57453"/>
        <dbReference type="ChEBI" id="CHEBI:143788"/>
        <dbReference type="ChEBI" id="CHEBI:147286"/>
        <dbReference type="ChEBI" id="CHEBI:195366"/>
        <dbReference type="EC" id="2.1.2.2"/>
    </reaction>
</comment>
<comment type="caution">
    <text evidence="10">The sequence shown here is derived from an EMBL/GenBank/DDBJ whole genome shotgun (WGS) entry which is preliminary data.</text>
</comment>
<dbReference type="InterPro" id="IPR001555">
    <property type="entry name" value="GART_AS"/>
</dbReference>
<reference evidence="10" key="1">
    <citation type="journal article" date="2020" name="mSystems">
        <title>Genome- and Community-Level Interaction Insights into Carbon Utilization and Element Cycling Functions of Hydrothermarchaeota in Hydrothermal Sediment.</title>
        <authorList>
            <person name="Zhou Z."/>
            <person name="Liu Y."/>
            <person name="Xu W."/>
            <person name="Pan J."/>
            <person name="Luo Z.H."/>
            <person name="Li M."/>
        </authorList>
    </citation>
    <scope>NUCLEOTIDE SEQUENCE [LARGE SCALE GENOMIC DNA]</scope>
    <source>
        <strain evidence="10">HyVt-507</strain>
    </source>
</reference>
<comment type="similarity">
    <text evidence="5">Belongs to the GART family.</text>
</comment>
<dbReference type="InterPro" id="IPR002376">
    <property type="entry name" value="Formyl_transf_N"/>
</dbReference>
<evidence type="ECO:0000256" key="5">
    <source>
        <dbReference type="ARBA" id="ARBA00038440"/>
    </source>
</evidence>
<dbReference type="AlphaFoldDB" id="A0A7C3G5F6"/>
<evidence type="ECO:0000256" key="3">
    <source>
        <dbReference type="ARBA" id="ARBA00022679"/>
    </source>
</evidence>
<dbReference type="Pfam" id="PF00551">
    <property type="entry name" value="Formyl_trans_N"/>
    <property type="match status" value="1"/>
</dbReference>
<evidence type="ECO:0000256" key="1">
    <source>
        <dbReference type="ARBA" id="ARBA00005054"/>
    </source>
</evidence>
<evidence type="ECO:0000256" key="6">
    <source>
        <dbReference type="ARBA" id="ARBA00041324"/>
    </source>
</evidence>
<dbReference type="CDD" id="cd08645">
    <property type="entry name" value="FMT_core_GART"/>
    <property type="match status" value="1"/>
</dbReference>
<feature type="domain" description="Formyl transferase N-terminal" evidence="9">
    <location>
        <begin position="2"/>
        <end position="181"/>
    </location>
</feature>
<dbReference type="GO" id="GO:0004644">
    <property type="term" value="F:phosphoribosylglycinamide formyltransferase activity"/>
    <property type="evidence" value="ECO:0007669"/>
    <property type="project" value="UniProtKB-EC"/>
</dbReference>
<dbReference type="Proteomes" id="UP000886390">
    <property type="component" value="Unassembled WGS sequence"/>
</dbReference>
<comment type="pathway">
    <text evidence="1">Purine metabolism; IMP biosynthesis via de novo pathway; N(2)-formyl-N(1)-(5-phospho-D-ribosyl)glycinamide from N(1)-(5-phospho-D-ribosyl)glycinamide (10-formyl THF route): step 1/1.</text>
</comment>
<dbReference type="UniPathway" id="UPA00074">
    <property type="reaction ID" value="UER00126"/>
</dbReference>
<evidence type="ECO:0000256" key="2">
    <source>
        <dbReference type="ARBA" id="ARBA00012254"/>
    </source>
</evidence>
<keyword evidence="4" id="KW-0658">Purine biosynthesis</keyword>
<dbReference type="InterPro" id="IPR004607">
    <property type="entry name" value="GART"/>
</dbReference>
<dbReference type="GO" id="GO:0006189">
    <property type="term" value="P:'de novo' IMP biosynthetic process"/>
    <property type="evidence" value="ECO:0007669"/>
    <property type="project" value="UniProtKB-UniPathway"/>
</dbReference>
<evidence type="ECO:0000259" key="9">
    <source>
        <dbReference type="Pfam" id="PF00551"/>
    </source>
</evidence>
<dbReference type="SUPFAM" id="SSF53328">
    <property type="entry name" value="Formyltransferase"/>
    <property type="match status" value="1"/>
</dbReference>
<name>A0A7C3G5F6_9BACT</name>
<accession>A0A7C3G5F6</accession>
<dbReference type="EMBL" id="DRNH01000014">
    <property type="protein sequence ID" value="HFB53132.1"/>
    <property type="molecule type" value="Genomic_DNA"/>
</dbReference>
<dbReference type="Gene3D" id="3.40.50.170">
    <property type="entry name" value="Formyl transferase, N-terminal domain"/>
    <property type="match status" value="1"/>
</dbReference>
<dbReference type="InterPro" id="IPR036477">
    <property type="entry name" value="Formyl_transf_N_sf"/>
</dbReference>
<dbReference type="GO" id="GO:0005737">
    <property type="term" value="C:cytoplasm"/>
    <property type="evidence" value="ECO:0007669"/>
    <property type="project" value="TreeGrafter"/>
</dbReference>
<dbReference type="EC" id="2.1.2.2" evidence="2"/>
<evidence type="ECO:0000313" key="10">
    <source>
        <dbReference type="EMBL" id="HFB53132.1"/>
    </source>
</evidence>